<dbReference type="AlphaFoldDB" id="A0AAE8FW02"/>
<keyword evidence="1" id="KW-1133">Transmembrane helix</keyword>
<dbReference type="SUPFAM" id="SSF103473">
    <property type="entry name" value="MFS general substrate transporter"/>
    <property type="match status" value="1"/>
</dbReference>
<keyword evidence="1" id="KW-0812">Transmembrane</keyword>
<dbReference type="RefSeq" id="WP_070956873.1">
    <property type="nucleotide sequence ID" value="NZ_CABHIS010000001.1"/>
</dbReference>
<feature type="transmembrane region" description="Helical" evidence="1">
    <location>
        <begin position="264"/>
        <end position="285"/>
    </location>
</feature>
<gene>
    <name evidence="2" type="ORF">EHZ11_04855</name>
</gene>
<feature type="transmembrane region" description="Helical" evidence="1">
    <location>
        <begin position="110"/>
        <end position="130"/>
    </location>
</feature>
<evidence type="ECO:0000313" key="2">
    <source>
        <dbReference type="EMBL" id="RQN26468.1"/>
    </source>
</evidence>
<sequence length="454" mass="50911">MRDFSMKDKIGYTLGDLGCCCTEQFRAMFLTVFYTLVLKINPIHVGTILLITKVWDAINDPIIGAIIDARKAKAGKKFIPWMRAFSIPCAILMCIGFLNVSNWDYGFKLAYVLITYVLYESMYTCVNVPFGSLSSVMTDDTNHRTDLSRYRSLGGTIFMTVIVIVGPLFLYKDNQPVASNFLLLAIICACISVFCIQVTCVWCKERVEIPDVEREKINYFQVLKNISKNRALLGVIIASLVGMIAASVVNGLNTYLFKDYFGNVKLMSISGMLSTVYAIITFIGTKFVANKFGKKEWCMYGAGFAAIVYGVLFFLPIKNPIMFIAINGICYIGASGFQILIWAMVNDSIDYQELKTGTRNESIVYSTYSFFRKIAAALSASLSSFILAFIGYNVNAATQTPQVISNLWKSYTGIYSLGYVIAILSLFFIYPLTKKKTEEMLQELSIKREKTKSI</sequence>
<dbReference type="PANTHER" id="PTHR11328:SF24">
    <property type="entry name" value="MAJOR FACILITATOR SUPERFAMILY (MFS) PROFILE DOMAIN-CONTAINING PROTEIN"/>
    <property type="match status" value="1"/>
</dbReference>
<feature type="transmembrane region" description="Helical" evidence="1">
    <location>
        <begin position="181"/>
        <end position="203"/>
    </location>
</feature>
<accession>A0AAE8FW02</accession>
<organism evidence="2 3">
    <name type="scientific">Clostridium perfringens</name>
    <dbReference type="NCBI Taxonomy" id="1502"/>
    <lineage>
        <taxon>Bacteria</taxon>
        <taxon>Bacillati</taxon>
        <taxon>Bacillota</taxon>
        <taxon>Clostridia</taxon>
        <taxon>Eubacteriales</taxon>
        <taxon>Clostridiaceae</taxon>
        <taxon>Clostridium</taxon>
    </lineage>
</organism>
<feature type="transmembrane region" description="Helical" evidence="1">
    <location>
        <begin position="374"/>
        <end position="394"/>
    </location>
</feature>
<dbReference type="InterPro" id="IPR039672">
    <property type="entry name" value="MFS_2"/>
</dbReference>
<dbReference type="Gene3D" id="1.20.1250.20">
    <property type="entry name" value="MFS general substrate transporter like domains"/>
    <property type="match status" value="2"/>
</dbReference>
<evidence type="ECO:0000313" key="3">
    <source>
        <dbReference type="Proteomes" id="UP000273641"/>
    </source>
</evidence>
<feature type="transmembrane region" description="Helical" evidence="1">
    <location>
        <begin position="414"/>
        <end position="432"/>
    </location>
</feature>
<keyword evidence="1" id="KW-0472">Membrane</keyword>
<proteinExistence type="predicted"/>
<dbReference type="EMBL" id="RQNR01000001">
    <property type="protein sequence ID" value="RQN26468.1"/>
    <property type="molecule type" value="Genomic_DNA"/>
</dbReference>
<dbReference type="CDD" id="cd17332">
    <property type="entry name" value="MFS_MelB_like"/>
    <property type="match status" value="1"/>
</dbReference>
<evidence type="ECO:0000256" key="1">
    <source>
        <dbReference type="SAM" id="Phobius"/>
    </source>
</evidence>
<name>A0AAE8FW02_CLOPF</name>
<dbReference type="Pfam" id="PF13347">
    <property type="entry name" value="MFS_2"/>
    <property type="match status" value="1"/>
</dbReference>
<feature type="transmembrane region" description="Helical" evidence="1">
    <location>
        <begin position="231"/>
        <end position="252"/>
    </location>
</feature>
<dbReference type="PANTHER" id="PTHR11328">
    <property type="entry name" value="MAJOR FACILITATOR SUPERFAMILY DOMAIN-CONTAINING PROTEIN"/>
    <property type="match status" value="1"/>
</dbReference>
<dbReference type="GO" id="GO:0008643">
    <property type="term" value="P:carbohydrate transport"/>
    <property type="evidence" value="ECO:0007669"/>
    <property type="project" value="InterPro"/>
</dbReference>
<dbReference type="NCBIfam" id="TIGR00792">
    <property type="entry name" value="gph"/>
    <property type="match status" value="1"/>
</dbReference>
<dbReference type="GO" id="GO:0005886">
    <property type="term" value="C:plasma membrane"/>
    <property type="evidence" value="ECO:0007669"/>
    <property type="project" value="TreeGrafter"/>
</dbReference>
<dbReference type="InterPro" id="IPR036259">
    <property type="entry name" value="MFS_trans_sf"/>
</dbReference>
<dbReference type="GO" id="GO:0015293">
    <property type="term" value="F:symporter activity"/>
    <property type="evidence" value="ECO:0007669"/>
    <property type="project" value="InterPro"/>
</dbReference>
<feature type="transmembrane region" description="Helical" evidence="1">
    <location>
        <begin position="150"/>
        <end position="169"/>
    </location>
</feature>
<reference evidence="2 3" key="1">
    <citation type="submission" date="2018-11" db="EMBL/GenBank/DDBJ databases">
        <title>Draft genome sequences of potential pathogenic Clostridium perfringens from environmental surface water in the North West Province, South Africa.</title>
        <authorList>
            <person name="Fourie J.C.J."/>
            <person name="Sanko T.J."/>
            <person name="Bezuidenhout C."/>
            <person name="Mienie C."/>
            <person name="Adeleke R."/>
        </authorList>
    </citation>
    <scope>NUCLEOTIDE SEQUENCE [LARGE SCALE GENOMIC DNA]</scope>
    <source>
        <strain evidence="2 3">SC4-C13</strain>
    </source>
</reference>
<feature type="transmembrane region" description="Helical" evidence="1">
    <location>
        <begin position="297"/>
        <end position="315"/>
    </location>
</feature>
<protein>
    <submittedName>
        <fullName evidence="2">MFS transporter</fullName>
    </submittedName>
</protein>
<dbReference type="GO" id="GO:0006814">
    <property type="term" value="P:sodium ion transport"/>
    <property type="evidence" value="ECO:0007669"/>
    <property type="project" value="InterPro"/>
</dbReference>
<feature type="transmembrane region" description="Helical" evidence="1">
    <location>
        <begin position="78"/>
        <end position="98"/>
    </location>
</feature>
<feature type="transmembrane region" description="Helical" evidence="1">
    <location>
        <begin position="321"/>
        <end position="345"/>
    </location>
</feature>
<dbReference type="Proteomes" id="UP000273641">
    <property type="component" value="Unassembled WGS sequence"/>
</dbReference>
<dbReference type="InterPro" id="IPR001927">
    <property type="entry name" value="Na/Gal_symport"/>
</dbReference>
<comment type="caution">
    <text evidence="2">The sequence shown here is derived from an EMBL/GenBank/DDBJ whole genome shotgun (WGS) entry which is preliminary data.</text>
</comment>